<evidence type="ECO:0000256" key="1">
    <source>
        <dbReference type="SAM" id="MobiDB-lite"/>
    </source>
</evidence>
<feature type="region of interest" description="Disordered" evidence="1">
    <location>
        <begin position="193"/>
        <end position="250"/>
    </location>
</feature>
<comment type="caution">
    <text evidence="2">The sequence shown here is derived from an EMBL/GenBank/DDBJ whole genome shotgun (WGS) entry which is preliminary data.</text>
</comment>
<proteinExistence type="predicted"/>
<feature type="compositionally biased region" description="Polar residues" evidence="1">
    <location>
        <begin position="138"/>
        <end position="155"/>
    </location>
</feature>
<sequence>MQAFQKKSPKKPVFESLKTLDWFISYKPSLKQSFQSQQNPLSVGIQCTSNSGSPRNITLDPKPKPSHKRAQSYNFPTPQPKYRTLYNKLRSRPSSPVKIARSSCISPDYIPRSHKFSQPSFSILGEKADRTSKLKAPSITQKSYQSARPFSHYSTRVQQNPKLERTLLGKYVYIDSNPYDDFNSSRHKLLSFSSNKKEKAHSKNKKQRKEEKDYFKIINVQNSSMLAGSKSSSKESLSQTSFEINLPRYT</sequence>
<feature type="compositionally biased region" description="Basic residues" evidence="1">
    <location>
        <begin position="198"/>
        <end position="207"/>
    </location>
</feature>
<feature type="region of interest" description="Disordered" evidence="1">
    <location>
        <begin position="132"/>
        <end position="155"/>
    </location>
</feature>
<evidence type="ECO:0000313" key="2">
    <source>
        <dbReference type="EMBL" id="CAG9333901.1"/>
    </source>
</evidence>
<gene>
    <name evidence="2" type="ORF">BSTOLATCC_MIC59710</name>
</gene>
<reference evidence="2" key="1">
    <citation type="submission" date="2021-09" db="EMBL/GenBank/DDBJ databases">
        <authorList>
            <consortium name="AG Swart"/>
            <person name="Singh M."/>
            <person name="Singh A."/>
            <person name="Seah K."/>
            <person name="Emmerich C."/>
        </authorList>
    </citation>
    <scope>NUCLEOTIDE SEQUENCE</scope>
    <source>
        <strain evidence="2">ATCC30299</strain>
    </source>
</reference>
<dbReference type="AlphaFoldDB" id="A0AAU9KE61"/>
<protein>
    <submittedName>
        <fullName evidence="2">Uncharacterized protein</fullName>
    </submittedName>
</protein>
<name>A0AAU9KE61_9CILI</name>
<dbReference type="Proteomes" id="UP001162131">
    <property type="component" value="Unassembled WGS sequence"/>
</dbReference>
<organism evidence="2 3">
    <name type="scientific">Blepharisma stoltei</name>
    <dbReference type="NCBI Taxonomy" id="1481888"/>
    <lineage>
        <taxon>Eukaryota</taxon>
        <taxon>Sar</taxon>
        <taxon>Alveolata</taxon>
        <taxon>Ciliophora</taxon>
        <taxon>Postciliodesmatophora</taxon>
        <taxon>Heterotrichea</taxon>
        <taxon>Heterotrichida</taxon>
        <taxon>Blepharismidae</taxon>
        <taxon>Blepharisma</taxon>
    </lineage>
</organism>
<dbReference type="EMBL" id="CAJZBQ010000057">
    <property type="protein sequence ID" value="CAG9333901.1"/>
    <property type="molecule type" value="Genomic_DNA"/>
</dbReference>
<accession>A0AAU9KE61</accession>
<evidence type="ECO:0000313" key="3">
    <source>
        <dbReference type="Proteomes" id="UP001162131"/>
    </source>
</evidence>
<keyword evidence="3" id="KW-1185">Reference proteome</keyword>
<feature type="region of interest" description="Disordered" evidence="1">
    <location>
        <begin position="35"/>
        <end position="77"/>
    </location>
</feature>
<feature type="compositionally biased region" description="Polar residues" evidence="1">
    <location>
        <begin position="35"/>
        <end position="56"/>
    </location>
</feature>
<feature type="compositionally biased region" description="Low complexity" evidence="1">
    <location>
        <begin position="223"/>
        <end position="241"/>
    </location>
</feature>